<keyword evidence="7" id="KW-0325">Glycoprotein</keyword>
<dbReference type="InterPro" id="IPR052192">
    <property type="entry name" value="Insect_Ionotropic_Sensory_Rcpt"/>
</dbReference>
<accession>A0A226F6H2</accession>
<dbReference type="OrthoDB" id="7282562at2759"/>
<keyword evidence="10" id="KW-1185">Reference proteome</keyword>
<feature type="transmembrane region" description="Helical" evidence="8">
    <location>
        <begin position="203"/>
        <end position="227"/>
    </location>
</feature>
<comment type="caution">
    <text evidence="9">The sequence shown here is derived from an EMBL/GenBank/DDBJ whole genome shotgun (WGS) entry which is preliminary data.</text>
</comment>
<keyword evidence="4 8" id="KW-1133">Transmembrane helix</keyword>
<sequence>MEALNLSGVEIKIVGVNEKGLGSISRLTSDPTAINFNAVVHLILELQFMMNFKLKVIEVDDYFPESYFVFNETNSSLAYQLITGKSDIAIGYLYHVLPRLKYGHPIIPFFTEEIHAFFQQPRNLMEQKNVYTKPYKLDVAIGTALILISMGILAEFSQSHRNIKPGLALLFFKVSRGFGWAVSTLSRQSYNHDWAIRLDYIKLMLFSGMLLSFALNSYYSAAILSYFTTDEEIIRKFAHLVPAGFSIDAFTSIRTTFPSDSENNTLINFRGVDYLTSVELVYEGNHAHLDNSDSFFEYSIQLGKTVGEICTVSRVHFNGRHLHSGFYCRFEFDHKEKFAIGSLKLHETGITGRYLRREAKAATITCTSRRRQYHDHLGLKEVWILFKFYIGAIIITFFLLIMEYHK</sequence>
<evidence type="ECO:0000256" key="8">
    <source>
        <dbReference type="SAM" id="Phobius"/>
    </source>
</evidence>
<dbReference type="AlphaFoldDB" id="A0A226F6H2"/>
<evidence type="ECO:0000256" key="6">
    <source>
        <dbReference type="ARBA" id="ARBA00023170"/>
    </source>
</evidence>
<evidence type="ECO:0000313" key="10">
    <source>
        <dbReference type="Proteomes" id="UP000198287"/>
    </source>
</evidence>
<keyword evidence="2" id="KW-1003">Cell membrane</keyword>
<dbReference type="Proteomes" id="UP000198287">
    <property type="component" value="Unassembled WGS sequence"/>
</dbReference>
<dbReference type="EMBL" id="LNIX01000001">
    <property type="protein sequence ID" value="OXA65097.1"/>
    <property type="molecule type" value="Genomic_DNA"/>
</dbReference>
<evidence type="ECO:0000256" key="4">
    <source>
        <dbReference type="ARBA" id="ARBA00022989"/>
    </source>
</evidence>
<feature type="transmembrane region" description="Helical" evidence="8">
    <location>
        <begin position="382"/>
        <end position="402"/>
    </location>
</feature>
<dbReference type="PANTHER" id="PTHR42643">
    <property type="entry name" value="IONOTROPIC RECEPTOR 20A-RELATED"/>
    <property type="match status" value="1"/>
</dbReference>
<comment type="subcellular location">
    <subcellularLocation>
        <location evidence="1">Cell membrane</location>
        <topology evidence="1">Multi-pass membrane protein</topology>
    </subcellularLocation>
</comment>
<gene>
    <name evidence="9" type="ORF">Fcan01_00670</name>
</gene>
<organism evidence="9 10">
    <name type="scientific">Folsomia candida</name>
    <name type="common">Springtail</name>
    <dbReference type="NCBI Taxonomy" id="158441"/>
    <lineage>
        <taxon>Eukaryota</taxon>
        <taxon>Metazoa</taxon>
        <taxon>Ecdysozoa</taxon>
        <taxon>Arthropoda</taxon>
        <taxon>Hexapoda</taxon>
        <taxon>Collembola</taxon>
        <taxon>Entomobryomorpha</taxon>
        <taxon>Isotomoidea</taxon>
        <taxon>Isotomidae</taxon>
        <taxon>Proisotominae</taxon>
        <taxon>Folsomia</taxon>
    </lineage>
</organism>
<keyword evidence="3 8" id="KW-0812">Transmembrane</keyword>
<dbReference type="GO" id="GO:0005886">
    <property type="term" value="C:plasma membrane"/>
    <property type="evidence" value="ECO:0007669"/>
    <property type="project" value="UniProtKB-SubCell"/>
</dbReference>
<evidence type="ECO:0000313" key="9">
    <source>
        <dbReference type="EMBL" id="OXA65097.1"/>
    </source>
</evidence>
<keyword evidence="5 8" id="KW-0472">Membrane</keyword>
<evidence type="ECO:0000256" key="2">
    <source>
        <dbReference type="ARBA" id="ARBA00022475"/>
    </source>
</evidence>
<evidence type="ECO:0000256" key="1">
    <source>
        <dbReference type="ARBA" id="ARBA00004651"/>
    </source>
</evidence>
<dbReference type="PANTHER" id="PTHR42643:SF32">
    <property type="entry name" value="IONOTROPIC RECEPTOR 31A, ISOFORM C-RELATED"/>
    <property type="match status" value="1"/>
</dbReference>
<dbReference type="SUPFAM" id="SSF53850">
    <property type="entry name" value="Periplasmic binding protein-like II"/>
    <property type="match status" value="1"/>
</dbReference>
<name>A0A226F6H2_FOLCA</name>
<evidence type="ECO:0000256" key="5">
    <source>
        <dbReference type="ARBA" id="ARBA00023136"/>
    </source>
</evidence>
<evidence type="ECO:0000256" key="3">
    <source>
        <dbReference type="ARBA" id="ARBA00022692"/>
    </source>
</evidence>
<keyword evidence="6" id="KW-0675">Receptor</keyword>
<proteinExistence type="predicted"/>
<protein>
    <submittedName>
        <fullName evidence="9">Uncharacterized protein</fullName>
    </submittedName>
</protein>
<evidence type="ECO:0000256" key="7">
    <source>
        <dbReference type="ARBA" id="ARBA00023180"/>
    </source>
</evidence>
<reference evidence="9 10" key="1">
    <citation type="submission" date="2015-12" db="EMBL/GenBank/DDBJ databases">
        <title>The genome of Folsomia candida.</title>
        <authorList>
            <person name="Faddeeva A."/>
            <person name="Derks M.F."/>
            <person name="Anvar Y."/>
            <person name="Smit S."/>
            <person name="Van Straalen N."/>
            <person name="Roelofs D."/>
        </authorList>
    </citation>
    <scope>NUCLEOTIDE SEQUENCE [LARGE SCALE GENOMIC DNA]</scope>
    <source>
        <strain evidence="9 10">VU population</strain>
        <tissue evidence="9">Whole body</tissue>
    </source>
</reference>